<reference evidence="2" key="2">
    <citation type="submission" date="2013-10" db="EMBL/GenBank/DDBJ databases">
        <authorList>
            <person name="Aslett M."/>
        </authorList>
    </citation>
    <scope>NUCLEOTIDE SEQUENCE [LARGE SCALE GENOMIC DNA]</scope>
    <source>
        <strain evidence="2">Houghton</strain>
    </source>
</reference>
<proteinExistence type="predicted"/>
<feature type="compositionally biased region" description="Polar residues" evidence="1">
    <location>
        <begin position="355"/>
        <end position="373"/>
    </location>
</feature>
<dbReference type="Proteomes" id="UP000018201">
    <property type="component" value="Unassembled WGS sequence"/>
</dbReference>
<feature type="region of interest" description="Disordered" evidence="1">
    <location>
        <begin position="354"/>
        <end position="373"/>
    </location>
</feature>
<organism evidence="2 3">
    <name type="scientific">Eimeria praecox</name>
    <dbReference type="NCBI Taxonomy" id="51316"/>
    <lineage>
        <taxon>Eukaryota</taxon>
        <taxon>Sar</taxon>
        <taxon>Alveolata</taxon>
        <taxon>Apicomplexa</taxon>
        <taxon>Conoidasida</taxon>
        <taxon>Coccidia</taxon>
        <taxon>Eucoccidiorida</taxon>
        <taxon>Eimeriorina</taxon>
        <taxon>Eimeriidae</taxon>
        <taxon>Eimeria</taxon>
    </lineage>
</organism>
<dbReference type="EMBL" id="HG694878">
    <property type="protein sequence ID" value="CDI86145.1"/>
    <property type="molecule type" value="Genomic_DNA"/>
</dbReference>
<dbReference type="AlphaFoldDB" id="U6H124"/>
<dbReference type="VEuPathDB" id="ToxoDB:EPH_0018560"/>
<reference evidence="2" key="1">
    <citation type="submission" date="2013-10" db="EMBL/GenBank/DDBJ databases">
        <title>Genomic analysis of the causative agents of coccidiosis in chickens.</title>
        <authorList>
            <person name="Reid A.J."/>
            <person name="Blake D."/>
            <person name="Billington K."/>
            <person name="Browne H."/>
            <person name="Dunn M."/>
            <person name="Hung S."/>
            <person name="Kawahara F."/>
            <person name="Miranda-Saavedra D."/>
            <person name="Mourier T."/>
            <person name="Nagra H."/>
            <person name="Otto T.D."/>
            <person name="Rawlings N."/>
            <person name="Sanchez A."/>
            <person name="Sanders M."/>
            <person name="Subramaniam C."/>
            <person name="Tay Y."/>
            <person name="Dear P."/>
            <person name="Doerig C."/>
            <person name="Gruber A."/>
            <person name="Parkinson J."/>
            <person name="Shirley M."/>
            <person name="Wan K.L."/>
            <person name="Berriman M."/>
            <person name="Tomley F."/>
            <person name="Pain A."/>
        </authorList>
    </citation>
    <scope>NUCLEOTIDE SEQUENCE [LARGE SCALE GENOMIC DNA]</scope>
    <source>
        <strain evidence="2">Houghton</strain>
    </source>
</reference>
<name>U6H124_9EIME</name>
<accession>U6H124</accession>
<evidence type="ECO:0000256" key="1">
    <source>
        <dbReference type="SAM" id="MobiDB-lite"/>
    </source>
</evidence>
<keyword evidence="3" id="KW-1185">Reference proteome</keyword>
<gene>
    <name evidence="2" type="ORF">EPH_0018560</name>
</gene>
<sequence length="373" mass="42460">MGKDARLELRLPTNVIKYEAPGLQVATRVCIRNSSSKQIVWADAWTIAHQSSWDSFMQCWRNVWLYWESRVAEHASEVNLVVSAHDVYREAVSISSLWGGEVGLHVQMYDETETLGWICGMCYGSKDGNKQKLQLQLSRRYRNKVGAALRRLVDNEKATRALCGRYGLLSCFERRYGERRLWSDYALLHPATSKQIAWADAWTIAHKSSWGSFMQCWRNVWLYWEARVAEHASEVNLVVSAHDVYREAVSISSPWGGQVGLNVQMYDEAETLGWICGMRYGSKDGNKQKLQLQFSRGYRNKVGAVLRRLVDNEKATRALCGRYGSLCVDIPLDGPSSRRQNSLLRFEQYLDSREAQGSTPAHATMSTERVGSA</sequence>
<evidence type="ECO:0000313" key="3">
    <source>
        <dbReference type="Proteomes" id="UP000018201"/>
    </source>
</evidence>
<protein>
    <submittedName>
        <fullName evidence="2">Uncharacterized protein</fullName>
    </submittedName>
</protein>
<evidence type="ECO:0000313" key="2">
    <source>
        <dbReference type="EMBL" id="CDI86145.1"/>
    </source>
</evidence>